<evidence type="ECO:0000313" key="3">
    <source>
        <dbReference type="EMBL" id="MDX7017950.1"/>
    </source>
</evidence>
<protein>
    <submittedName>
        <fullName evidence="3">Universal stress protein</fullName>
    </submittedName>
</protein>
<comment type="similarity">
    <text evidence="1">Belongs to the universal stress protein A family.</text>
</comment>
<dbReference type="CDD" id="cd00293">
    <property type="entry name" value="USP-like"/>
    <property type="match status" value="1"/>
</dbReference>
<gene>
    <name evidence="3" type="ORF">SJ059_26315</name>
</gene>
<evidence type="ECO:0000259" key="2">
    <source>
        <dbReference type="Pfam" id="PF00582"/>
    </source>
</evidence>
<organism evidence="3 4">
    <name type="scientific">Klebsiella aerogenes</name>
    <name type="common">Enterobacter aerogenes</name>
    <dbReference type="NCBI Taxonomy" id="548"/>
    <lineage>
        <taxon>Bacteria</taxon>
        <taxon>Pseudomonadati</taxon>
        <taxon>Pseudomonadota</taxon>
        <taxon>Gammaproteobacteria</taxon>
        <taxon>Enterobacterales</taxon>
        <taxon>Enterobacteriaceae</taxon>
        <taxon>Klebsiella/Raoultella group</taxon>
        <taxon>Klebsiella</taxon>
    </lineage>
</organism>
<proteinExistence type="inferred from homology"/>
<dbReference type="SUPFAM" id="SSF52402">
    <property type="entry name" value="Adenine nucleotide alpha hydrolases-like"/>
    <property type="match status" value="1"/>
</dbReference>
<sequence>MLELANKMDVDTIVIGSSSRNRHNILLGSTADYIVNNTNCSVLVIR</sequence>
<name>A0AAW9E9U5_KLEAE</name>
<accession>A0AAW9E9U5</accession>
<evidence type="ECO:0000256" key="1">
    <source>
        <dbReference type="ARBA" id="ARBA00008791"/>
    </source>
</evidence>
<evidence type="ECO:0000313" key="4">
    <source>
        <dbReference type="Proteomes" id="UP001279012"/>
    </source>
</evidence>
<dbReference type="InterPro" id="IPR006015">
    <property type="entry name" value="Universal_stress_UspA"/>
</dbReference>
<dbReference type="Pfam" id="PF00582">
    <property type="entry name" value="Usp"/>
    <property type="match status" value="1"/>
</dbReference>
<dbReference type="Proteomes" id="UP001279012">
    <property type="component" value="Unassembled WGS sequence"/>
</dbReference>
<dbReference type="PRINTS" id="PR01438">
    <property type="entry name" value="UNVRSLSTRESS"/>
</dbReference>
<feature type="domain" description="UspA" evidence="2">
    <location>
        <begin position="2"/>
        <end position="46"/>
    </location>
</feature>
<comment type="caution">
    <text evidence="3">The sequence shown here is derived from an EMBL/GenBank/DDBJ whole genome shotgun (WGS) entry which is preliminary data.</text>
</comment>
<dbReference type="Gene3D" id="3.40.50.620">
    <property type="entry name" value="HUPs"/>
    <property type="match status" value="1"/>
</dbReference>
<reference evidence="3" key="1">
    <citation type="submission" date="2023-11" db="EMBL/GenBank/DDBJ databases">
        <title>Detection of rare carbapenemases in Enterobacterales - comparison of two colorimetric and two CIM-based carbapenemase assays.</title>
        <authorList>
            <person name="Schaffarczyk L."/>
            <person name="Noster J."/>
            <person name="Stelzer Y."/>
            <person name="Sattler J."/>
            <person name="Gatermann S."/>
            <person name="Hamprecht A."/>
        </authorList>
    </citation>
    <scope>NUCLEOTIDE SEQUENCE</scope>
    <source>
        <strain evidence="3">CIM-Cont-037</strain>
    </source>
</reference>
<dbReference type="InterPro" id="IPR014729">
    <property type="entry name" value="Rossmann-like_a/b/a_fold"/>
</dbReference>
<dbReference type="AlphaFoldDB" id="A0AAW9E9U5"/>
<dbReference type="InterPro" id="IPR006016">
    <property type="entry name" value="UspA"/>
</dbReference>
<dbReference type="EMBL" id="JAWZZT010000365">
    <property type="protein sequence ID" value="MDX7017950.1"/>
    <property type="molecule type" value="Genomic_DNA"/>
</dbReference>